<dbReference type="PANTHER" id="PTHR34072">
    <property type="entry name" value="ENZYMATIC POLYPROTEIN-RELATED"/>
    <property type="match status" value="1"/>
</dbReference>
<evidence type="ECO:0000313" key="9">
    <source>
        <dbReference type="EMBL" id="WMV18899.1"/>
    </source>
</evidence>
<evidence type="ECO:0000256" key="3">
    <source>
        <dbReference type="ARBA" id="ARBA00022722"/>
    </source>
</evidence>
<evidence type="ECO:0000256" key="2">
    <source>
        <dbReference type="ARBA" id="ARBA00022695"/>
    </source>
</evidence>
<accession>A0AAF0Q8B3</accession>
<evidence type="ECO:0000256" key="1">
    <source>
        <dbReference type="ARBA" id="ARBA00022679"/>
    </source>
</evidence>
<keyword evidence="7" id="KW-0812">Transmembrane</keyword>
<feature type="transmembrane region" description="Helical" evidence="7">
    <location>
        <begin position="17"/>
        <end position="36"/>
    </location>
</feature>
<organism evidence="9 10">
    <name type="scientific">Solanum verrucosum</name>
    <dbReference type="NCBI Taxonomy" id="315347"/>
    <lineage>
        <taxon>Eukaryota</taxon>
        <taxon>Viridiplantae</taxon>
        <taxon>Streptophyta</taxon>
        <taxon>Embryophyta</taxon>
        <taxon>Tracheophyta</taxon>
        <taxon>Spermatophyta</taxon>
        <taxon>Magnoliopsida</taxon>
        <taxon>eudicotyledons</taxon>
        <taxon>Gunneridae</taxon>
        <taxon>Pentapetalae</taxon>
        <taxon>asterids</taxon>
        <taxon>lamiids</taxon>
        <taxon>Solanales</taxon>
        <taxon>Solanaceae</taxon>
        <taxon>Solanoideae</taxon>
        <taxon>Solaneae</taxon>
        <taxon>Solanum</taxon>
    </lineage>
</organism>
<keyword evidence="5" id="KW-0378">Hydrolase</keyword>
<dbReference type="SUPFAM" id="SSF56672">
    <property type="entry name" value="DNA/RNA polymerases"/>
    <property type="match status" value="1"/>
</dbReference>
<dbReference type="GO" id="GO:0016787">
    <property type="term" value="F:hydrolase activity"/>
    <property type="evidence" value="ECO:0007669"/>
    <property type="project" value="UniProtKB-KW"/>
</dbReference>
<dbReference type="GO" id="GO:0003964">
    <property type="term" value="F:RNA-directed DNA polymerase activity"/>
    <property type="evidence" value="ECO:0007669"/>
    <property type="project" value="UniProtKB-KW"/>
</dbReference>
<dbReference type="GO" id="GO:0004519">
    <property type="term" value="F:endonuclease activity"/>
    <property type="evidence" value="ECO:0007669"/>
    <property type="project" value="UniProtKB-KW"/>
</dbReference>
<evidence type="ECO:0000313" key="10">
    <source>
        <dbReference type="Proteomes" id="UP001234989"/>
    </source>
</evidence>
<name>A0AAF0Q8B3_SOLVR</name>
<evidence type="ECO:0000259" key="8">
    <source>
        <dbReference type="Pfam" id="PF17917"/>
    </source>
</evidence>
<sequence>MVHENTNLTHDLELVEVVFALMIWIPYLYGVYVDAFTDHRTLTYIFTQKDMNLLQRIWLELMTVYEMSILYHLGKANMVADALSLLLMGSVAHV</sequence>
<keyword evidence="7" id="KW-1133">Transmembrane helix</keyword>
<reference evidence="9" key="1">
    <citation type="submission" date="2023-08" db="EMBL/GenBank/DDBJ databases">
        <title>A de novo genome assembly of Solanum verrucosum Schlechtendal, a Mexican diploid species geographically isolated from the other diploid A-genome species in potato relatives.</title>
        <authorList>
            <person name="Hosaka K."/>
        </authorList>
    </citation>
    <scope>NUCLEOTIDE SEQUENCE</scope>
    <source>
        <tissue evidence="9">Young leaves</tissue>
    </source>
</reference>
<keyword evidence="6" id="KW-0695">RNA-directed DNA polymerase</keyword>
<evidence type="ECO:0000256" key="6">
    <source>
        <dbReference type="ARBA" id="ARBA00022918"/>
    </source>
</evidence>
<keyword evidence="10" id="KW-1185">Reference proteome</keyword>
<keyword evidence="1" id="KW-0808">Transferase</keyword>
<protein>
    <recommendedName>
        <fullName evidence="8">Reverse transcriptase RNase H-like domain-containing protein</fullName>
    </recommendedName>
</protein>
<dbReference type="AlphaFoldDB" id="A0AAF0Q8B3"/>
<feature type="domain" description="Reverse transcriptase RNase H-like" evidence="8">
    <location>
        <begin position="8"/>
        <end position="62"/>
    </location>
</feature>
<proteinExistence type="predicted"/>
<keyword evidence="2" id="KW-0548">Nucleotidyltransferase</keyword>
<dbReference type="Pfam" id="PF17917">
    <property type="entry name" value="RT_RNaseH"/>
    <property type="match status" value="1"/>
</dbReference>
<dbReference type="Proteomes" id="UP001234989">
    <property type="component" value="Chromosome 3"/>
</dbReference>
<evidence type="ECO:0000256" key="4">
    <source>
        <dbReference type="ARBA" id="ARBA00022759"/>
    </source>
</evidence>
<evidence type="ECO:0000256" key="5">
    <source>
        <dbReference type="ARBA" id="ARBA00022801"/>
    </source>
</evidence>
<dbReference type="InterPro" id="IPR041373">
    <property type="entry name" value="RT_RNaseH"/>
</dbReference>
<gene>
    <name evidence="9" type="ORF">MTR67_012284</name>
</gene>
<dbReference type="PANTHER" id="PTHR34072:SF52">
    <property type="entry name" value="RIBONUCLEASE H"/>
    <property type="match status" value="1"/>
</dbReference>
<keyword evidence="3" id="KW-0540">Nuclease</keyword>
<dbReference type="InterPro" id="IPR043502">
    <property type="entry name" value="DNA/RNA_pol_sf"/>
</dbReference>
<dbReference type="EMBL" id="CP133614">
    <property type="protein sequence ID" value="WMV18899.1"/>
    <property type="molecule type" value="Genomic_DNA"/>
</dbReference>
<keyword evidence="4" id="KW-0255">Endonuclease</keyword>
<keyword evidence="7" id="KW-0472">Membrane</keyword>
<evidence type="ECO:0000256" key="7">
    <source>
        <dbReference type="SAM" id="Phobius"/>
    </source>
</evidence>